<accession>A0A1Z4N479</accession>
<protein>
    <submittedName>
        <fullName evidence="2">Cupin 2 barrel domain-containing protein</fullName>
    </submittedName>
</protein>
<name>A0A1Z4N479_9CYAN</name>
<dbReference type="EMBL" id="AP018248">
    <property type="protein sequence ID" value="BAZ00534.1"/>
    <property type="molecule type" value="Genomic_DNA"/>
</dbReference>
<feature type="domain" description="Cupin type-2" evidence="1">
    <location>
        <begin position="45"/>
        <end position="111"/>
    </location>
</feature>
<dbReference type="Pfam" id="PF07883">
    <property type="entry name" value="Cupin_2"/>
    <property type="match status" value="1"/>
</dbReference>
<reference evidence="2 3" key="1">
    <citation type="submission" date="2017-06" db="EMBL/GenBank/DDBJ databases">
        <title>Genome sequencing of cyanobaciteial culture collection at National Institute for Environmental Studies (NIES).</title>
        <authorList>
            <person name="Hirose Y."/>
            <person name="Shimura Y."/>
            <person name="Fujisawa T."/>
            <person name="Nakamura Y."/>
            <person name="Kawachi M."/>
        </authorList>
    </citation>
    <scope>NUCLEOTIDE SEQUENCE [LARGE SCALE GENOMIC DNA]</scope>
    <source>
        <strain evidence="2 3">NIES-37</strain>
    </source>
</reference>
<dbReference type="PANTHER" id="PTHR36440:SF1">
    <property type="entry name" value="PUTATIVE (AFU_ORTHOLOGUE AFUA_8G07350)-RELATED"/>
    <property type="match status" value="1"/>
</dbReference>
<evidence type="ECO:0000313" key="3">
    <source>
        <dbReference type="Proteomes" id="UP000218785"/>
    </source>
</evidence>
<dbReference type="RefSeq" id="WP_096579478.1">
    <property type="nucleotide sequence ID" value="NZ_CAWNJS010000001.1"/>
</dbReference>
<dbReference type="SUPFAM" id="SSF51182">
    <property type="entry name" value="RmlC-like cupins"/>
    <property type="match status" value="1"/>
</dbReference>
<dbReference type="Proteomes" id="UP000218785">
    <property type="component" value="Chromosome"/>
</dbReference>
<sequence length="154" mass="17016">MSLPIKEIILAPGEGNHLIIGDSEVTFKVVGTDTNGHLGLFENLIQPGGTAPILHIHRQMEEMFYVLEGEVEIIVGDQTIQGLPGAFVLVPPRTPHTFSNRGNRPAKLLIMFCPAGEREKYFEGLAKLLKEGQPTDKDALLQLMQQFDQEPVES</sequence>
<dbReference type="KEGG" id="ttq:NIES37_45290"/>
<dbReference type="AlphaFoldDB" id="A0A1Z4N479"/>
<dbReference type="Gene3D" id="2.60.120.10">
    <property type="entry name" value="Jelly Rolls"/>
    <property type="match status" value="1"/>
</dbReference>
<dbReference type="InterPro" id="IPR011051">
    <property type="entry name" value="RmlC_Cupin_sf"/>
</dbReference>
<dbReference type="InterPro" id="IPR014710">
    <property type="entry name" value="RmlC-like_jellyroll"/>
</dbReference>
<dbReference type="PANTHER" id="PTHR36440">
    <property type="entry name" value="PUTATIVE (AFU_ORTHOLOGUE AFUA_8G07350)-RELATED"/>
    <property type="match status" value="1"/>
</dbReference>
<keyword evidence="3" id="KW-1185">Reference proteome</keyword>
<evidence type="ECO:0000259" key="1">
    <source>
        <dbReference type="Pfam" id="PF07883"/>
    </source>
</evidence>
<organism evidence="2 3">
    <name type="scientific">Tolypothrix tenuis PCC 7101</name>
    <dbReference type="NCBI Taxonomy" id="231146"/>
    <lineage>
        <taxon>Bacteria</taxon>
        <taxon>Bacillati</taxon>
        <taxon>Cyanobacteriota</taxon>
        <taxon>Cyanophyceae</taxon>
        <taxon>Nostocales</taxon>
        <taxon>Tolypothrichaceae</taxon>
        <taxon>Tolypothrix</taxon>
    </lineage>
</organism>
<proteinExistence type="predicted"/>
<dbReference type="InterPro" id="IPR013096">
    <property type="entry name" value="Cupin_2"/>
</dbReference>
<evidence type="ECO:0000313" key="2">
    <source>
        <dbReference type="EMBL" id="BAZ00534.1"/>
    </source>
</evidence>
<gene>
    <name evidence="2" type="ORF">NIES37_45290</name>
</gene>
<dbReference type="InterPro" id="IPR053146">
    <property type="entry name" value="QDO-like"/>
</dbReference>